<sequence length="112" mass="12340">MLWKVTQYITSSSLLVPRGLGTSGRRSNVHAPGISDQPALATIWPSVINYLRLVDYLHGLKVANIERTQVETATRAGRLLEPVANFSMEKSLRDEVDRYSQRICQAGTGGLA</sequence>
<accession>A0A4Y9YFQ6</accession>
<evidence type="ECO:0000313" key="1">
    <source>
        <dbReference type="EMBL" id="TFY61384.1"/>
    </source>
</evidence>
<proteinExistence type="predicted"/>
<organism evidence="1 2">
    <name type="scientific">Dentipellis fragilis</name>
    <dbReference type="NCBI Taxonomy" id="205917"/>
    <lineage>
        <taxon>Eukaryota</taxon>
        <taxon>Fungi</taxon>
        <taxon>Dikarya</taxon>
        <taxon>Basidiomycota</taxon>
        <taxon>Agaricomycotina</taxon>
        <taxon>Agaricomycetes</taxon>
        <taxon>Russulales</taxon>
        <taxon>Hericiaceae</taxon>
        <taxon>Dentipellis</taxon>
    </lineage>
</organism>
<dbReference type="EMBL" id="SEOQ01000513">
    <property type="protein sequence ID" value="TFY61384.1"/>
    <property type="molecule type" value="Genomic_DNA"/>
</dbReference>
<keyword evidence="2" id="KW-1185">Reference proteome</keyword>
<comment type="caution">
    <text evidence="1">The sequence shown here is derived from an EMBL/GenBank/DDBJ whole genome shotgun (WGS) entry which is preliminary data.</text>
</comment>
<evidence type="ECO:0000313" key="2">
    <source>
        <dbReference type="Proteomes" id="UP000298327"/>
    </source>
</evidence>
<name>A0A4Y9YFQ6_9AGAM</name>
<dbReference type="Proteomes" id="UP000298327">
    <property type="component" value="Unassembled WGS sequence"/>
</dbReference>
<gene>
    <name evidence="1" type="ORF">EVG20_g7084</name>
</gene>
<dbReference type="AlphaFoldDB" id="A0A4Y9YFQ6"/>
<reference evidence="1 2" key="1">
    <citation type="submission" date="2019-02" db="EMBL/GenBank/DDBJ databases">
        <title>Genome sequencing of the rare red list fungi Dentipellis fragilis.</title>
        <authorList>
            <person name="Buettner E."/>
            <person name="Kellner H."/>
        </authorList>
    </citation>
    <scope>NUCLEOTIDE SEQUENCE [LARGE SCALE GENOMIC DNA]</scope>
    <source>
        <strain evidence="1 2">DSM 105465</strain>
    </source>
</reference>
<protein>
    <submittedName>
        <fullName evidence="1">Uncharacterized protein</fullName>
    </submittedName>
</protein>